<gene>
    <name evidence="4" type="ORF">JOF55_001613</name>
</gene>
<evidence type="ECO:0000256" key="2">
    <source>
        <dbReference type="PROSITE-ProRule" id="PRU00703"/>
    </source>
</evidence>
<evidence type="ECO:0000313" key="4">
    <source>
        <dbReference type="EMBL" id="MDR7301432.1"/>
    </source>
</evidence>
<accession>A0AAE3ZDX2</accession>
<dbReference type="PROSITE" id="PS51371">
    <property type="entry name" value="CBS"/>
    <property type="match status" value="2"/>
</dbReference>
<dbReference type="Proteomes" id="UP001180845">
    <property type="component" value="Unassembled WGS sequence"/>
</dbReference>
<dbReference type="SMART" id="SM00116">
    <property type="entry name" value="CBS"/>
    <property type="match status" value="2"/>
</dbReference>
<evidence type="ECO:0000313" key="5">
    <source>
        <dbReference type="Proteomes" id="UP001180845"/>
    </source>
</evidence>
<dbReference type="InterPro" id="IPR000644">
    <property type="entry name" value="CBS_dom"/>
</dbReference>
<dbReference type="CDD" id="cd04622">
    <property type="entry name" value="CBS_pair_HRP1_like"/>
    <property type="match status" value="1"/>
</dbReference>
<comment type="caution">
    <text evidence="4">The sequence shown here is derived from an EMBL/GenBank/DDBJ whole genome shotgun (WGS) entry which is preliminary data.</text>
</comment>
<dbReference type="Gene3D" id="3.10.580.10">
    <property type="entry name" value="CBS-domain"/>
    <property type="match status" value="1"/>
</dbReference>
<dbReference type="Pfam" id="PF00571">
    <property type="entry name" value="CBS"/>
    <property type="match status" value="2"/>
</dbReference>
<dbReference type="InterPro" id="IPR051257">
    <property type="entry name" value="Diverse_CBS-Domain"/>
</dbReference>
<proteinExistence type="predicted"/>
<dbReference type="EMBL" id="JAVDXW010000001">
    <property type="protein sequence ID" value="MDR7301432.1"/>
    <property type="molecule type" value="Genomic_DNA"/>
</dbReference>
<evidence type="ECO:0000256" key="1">
    <source>
        <dbReference type="ARBA" id="ARBA00023122"/>
    </source>
</evidence>
<dbReference type="PANTHER" id="PTHR43080">
    <property type="entry name" value="CBS DOMAIN-CONTAINING PROTEIN CBSX3, MITOCHONDRIAL"/>
    <property type="match status" value="1"/>
</dbReference>
<keyword evidence="1 2" id="KW-0129">CBS domain</keyword>
<organism evidence="4 5">
    <name type="scientific">Haloactinomyces albus</name>
    <dbReference type="NCBI Taxonomy" id="1352928"/>
    <lineage>
        <taxon>Bacteria</taxon>
        <taxon>Bacillati</taxon>
        <taxon>Actinomycetota</taxon>
        <taxon>Actinomycetes</taxon>
        <taxon>Actinopolysporales</taxon>
        <taxon>Actinopolysporaceae</taxon>
        <taxon>Haloactinomyces</taxon>
    </lineage>
</organism>
<dbReference type="InterPro" id="IPR046342">
    <property type="entry name" value="CBS_dom_sf"/>
</dbReference>
<dbReference type="PANTHER" id="PTHR43080:SF2">
    <property type="entry name" value="CBS DOMAIN-CONTAINING PROTEIN"/>
    <property type="match status" value="1"/>
</dbReference>
<sequence>MTTVRELMSVNPECAQGQDTLVTVAAKMRDMGVGSLPICDQDQRPTGILTDRDIVVGCLADGGNPEEMFAADVAHSEPVCVGAGVPVDEALTLMAQHQIRRIPVIDQDQRLIGMLAQADVAREQSEPQTGSVVEDISR</sequence>
<feature type="domain" description="CBS" evidence="3">
    <location>
        <begin position="74"/>
        <end position="132"/>
    </location>
</feature>
<dbReference type="RefSeq" id="WP_310271900.1">
    <property type="nucleotide sequence ID" value="NZ_JAVDXW010000001.1"/>
</dbReference>
<feature type="domain" description="CBS" evidence="3">
    <location>
        <begin position="8"/>
        <end position="66"/>
    </location>
</feature>
<protein>
    <submittedName>
        <fullName evidence="4">CBS domain-containing protein</fullName>
    </submittedName>
</protein>
<keyword evidence="5" id="KW-1185">Reference proteome</keyword>
<dbReference type="SUPFAM" id="SSF54631">
    <property type="entry name" value="CBS-domain pair"/>
    <property type="match status" value="1"/>
</dbReference>
<dbReference type="AlphaFoldDB" id="A0AAE3ZDX2"/>
<reference evidence="4" key="1">
    <citation type="submission" date="2023-07" db="EMBL/GenBank/DDBJ databases">
        <title>Sequencing the genomes of 1000 actinobacteria strains.</title>
        <authorList>
            <person name="Klenk H.-P."/>
        </authorList>
    </citation>
    <scope>NUCLEOTIDE SEQUENCE</scope>
    <source>
        <strain evidence="4">DSM 45977</strain>
    </source>
</reference>
<evidence type="ECO:0000259" key="3">
    <source>
        <dbReference type="PROSITE" id="PS51371"/>
    </source>
</evidence>
<name>A0AAE3ZDX2_9ACTN</name>